<proteinExistence type="predicted"/>
<reference evidence="1 2" key="1">
    <citation type="journal article" date="2011" name="Stand. Genomic Sci.">
        <title>Complete genome sequence of Marivirga tractuosa type strain (H-43).</title>
        <authorList>
            <person name="Pagani I."/>
            <person name="Chertkov O."/>
            <person name="Lapidus A."/>
            <person name="Lucas S."/>
            <person name="Del Rio T.G."/>
            <person name="Tice H."/>
            <person name="Copeland A."/>
            <person name="Cheng J.F."/>
            <person name="Nolan M."/>
            <person name="Saunders E."/>
            <person name="Pitluck S."/>
            <person name="Held B."/>
            <person name="Goodwin L."/>
            <person name="Liolios K."/>
            <person name="Ovchinikova G."/>
            <person name="Ivanova N."/>
            <person name="Mavromatis K."/>
            <person name="Pati A."/>
            <person name="Chen A."/>
            <person name="Palaniappan K."/>
            <person name="Land M."/>
            <person name="Hauser L."/>
            <person name="Jeffries C.D."/>
            <person name="Detter J.C."/>
            <person name="Han C."/>
            <person name="Tapia R."/>
            <person name="Ngatchou-Djao O.D."/>
            <person name="Rohde M."/>
            <person name="Goker M."/>
            <person name="Spring S."/>
            <person name="Sikorski J."/>
            <person name="Woyke T."/>
            <person name="Bristow J."/>
            <person name="Eisen J.A."/>
            <person name="Markowitz V."/>
            <person name="Hugenholtz P."/>
            <person name="Klenk H.P."/>
            <person name="Kyrpides N.C."/>
        </authorList>
    </citation>
    <scope>NUCLEOTIDE SEQUENCE [LARGE SCALE GENOMIC DNA]</scope>
    <source>
        <strain evidence="2">ATCC 23168 / DSM 4126 / NBRC 15989 / NCIMB 1408 / VKM B-1430 / H-43</strain>
    </source>
</reference>
<sequence length="96" mass="11147">MRRTRKYIWILVLVVWLMSGRQSIAQQTLVLAPNQGFKGEGEITLAVTSTCMIPLQIKYKVSEWAIPLVRDFPLLSRNIKLILQKLYLEQSKPMMN</sequence>
<name>E4TV06_MARTH</name>
<dbReference type="KEGG" id="mtt:Ftrac_2117"/>
<keyword evidence="2" id="KW-1185">Reference proteome</keyword>
<organism evidence="1 2">
    <name type="scientific">Marivirga tractuosa (strain ATCC 23168 / DSM 4126 / NBRC 15989 / NCIMB 1408 / VKM B-1430 / H-43)</name>
    <name type="common">Microscilla tractuosa</name>
    <name type="synonym">Flexibacter tractuosus</name>
    <dbReference type="NCBI Taxonomy" id="643867"/>
    <lineage>
        <taxon>Bacteria</taxon>
        <taxon>Pseudomonadati</taxon>
        <taxon>Bacteroidota</taxon>
        <taxon>Cytophagia</taxon>
        <taxon>Cytophagales</taxon>
        <taxon>Marivirgaceae</taxon>
        <taxon>Marivirga</taxon>
    </lineage>
</organism>
<dbReference type="AlphaFoldDB" id="E4TV06"/>
<dbReference type="STRING" id="643867.Ftrac_2117"/>
<gene>
    <name evidence="1" type="ordered locus">Ftrac_2117</name>
</gene>
<evidence type="ECO:0000313" key="2">
    <source>
        <dbReference type="Proteomes" id="UP000008720"/>
    </source>
</evidence>
<protein>
    <submittedName>
        <fullName evidence="1">Uncharacterized protein</fullName>
    </submittedName>
</protein>
<evidence type="ECO:0000313" key="1">
    <source>
        <dbReference type="EMBL" id="ADR22099.1"/>
    </source>
</evidence>
<dbReference type="HOGENOM" id="CLU_2356438_0_0_10"/>
<dbReference type="RefSeq" id="WP_013454242.1">
    <property type="nucleotide sequence ID" value="NC_014759.1"/>
</dbReference>
<dbReference type="Proteomes" id="UP000008720">
    <property type="component" value="Chromosome"/>
</dbReference>
<dbReference type="EMBL" id="CP002349">
    <property type="protein sequence ID" value="ADR22099.1"/>
    <property type="molecule type" value="Genomic_DNA"/>
</dbReference>
<accession>E4TV06</accession>